<keyword evidence="2" id="KW-1185">Reference proteome</keyword>
<dbReference type="EMBL" id="JAWDGP010000276">
    <property type="protein sequence ID" value="KAK3801913.1"/>
    <property type="molecule type" value="Genomic_DNA"/>
</dbReference>
<accession>A0AAE1EDE4</accession>
<reference evidence="1" key="1">
    <citation type="journal article" date="2023" name="G3 (Bethesda)">
        <title>A reference genome for the long-term kleptoplast-retaining sea slug Elysia crispata morphotype clarki.</title>
        <authorList>
            <person name="Eastman K.E."/>
            <person name="Pendleton A.L."/>
            <person name="Shaikh M.A."/>
            <person name="Suttiyut T."/>
            <person name="Ogas R."/>
            <person name="Tomko P."/>
            <person name="Gavelis G."/>
            <person name="Widhalm J.R."/>
            <person name="Wisecaver J.H."/>
        </authorList>
    </citation>
    <scope>NUCLEOTIDE SEQUENCE</scope>
    <source>
        <strain evidence="1">ECLA1</strain>
    </source>
</reference>
<comment type="caution">
    <text evidence="1">The sequence shown here is derived from an EMBL/GenBank/DDBJ whole genome shotgun (WGS) entry which is preliminary data.</text>
</comment>
<name>A0AAE1EDE4_9GAST</name>
<evidence type="ECO:0000313" key="2">
    <source>
        <dbReference type="Proteomes" id="UP001283361"/>
    </source>
</evidence>
<dbReference type="AlphaFoldDB" id="A0AAE1EDE4"/>
<sequence length="122" mass="14306">MYYKTKLVVRNLTFYNLTIRDGYCYVFDEVNGELSSAMLASIHYQRFSSYLDKNTQMRKIIIWSDGSGCQNECCTVSNALEHRYLVPGYTQMECNSMHSMIDRKMNVDRFVPHDYAIIMQLA</sequence>
<proteinExistence type="predicted"/>
<dbReference type="Proteomes" id="UP001283361">
    <property type="component" value="Unassembled WGS sequence"/>
</dbReference>
<gene>
    <name evidence="1" type="ORF">RRG08_028381</name>
</gene>
<organism evidence="1 2">
    <name type="scientific">Elysia crispata</name>
    <name type="common">lettuce slug</name>
    <dbReference type="NCBI Taxonomy" id="231223"/>
    <lineage>
        <taxon>Eukaryota</taxon>
        <taxon>Metazoa</taxon>
        <taxon>Spiralia</taxon>
        <taxon>Lophotrochozoa</taxon>
        <taxon>Mollusca</taxon>
        <taxon>Gastropoda</taxon>
        <taxon>Heterobranchia</taxon>
        <taxon>Euthyneura</taxon>
        <taxon>Panpulmonata</taxon>
        <taxon>Sacoglossa</taxon>
        <taxon>Placobranchoidea</taxon>
        <taxon>Plakobranchidae</taxon>
        <taxon>Elysia</taxon>
    </lineage>
</organism>
<protein>
    <submittedName>
        <fullName evidence="1">Uncharacterized protein</fullName>
    </submittedName>
</protein>
<evidence type="ECO:0000313" key="1">
    <source>
        <dbReference type="EMBL" id="KAK3801913.1"/>
    </source>
</evidence>